<dbReference type="InterPro" id="IPR023198">
    <property type="entry name" value="PGP-like_dom2"/>
</dbReference>
<dbReference type="AlphaFoldDB" id="A0A376CKA1"/>
<dbReference type="InterPro" id="IPR041492">
    <property type="entry name" value="HAD_2"/>
</dbReference>
<evidence type="ECO:0000313" key="1">
    <source>
        <dbReference type="EMBL" id="STC68890.1"/>
    </source>
</evidence>
<dbReference type="SUPFAM" id="SSF56784">
    <property type="entry name" value="HAD-like"/>
    <property type="match status" value="1"/>
</dbReference>
<dbReference type="InterPro" id="IPR036412">
    <property type="entry name" value="HAD-like_sf"/>
</dbReference>
<dbReference type="Gene3D" id="3.40.50.1000">
    <property type="entry name" value="HAD superfamily/HAD-like"/>
    <property type="match status" value="1"/>
</dbReference>
<dbReference type="EMBL" id="UFXQ01000001">
    <property type="protein sequence ID" value="STC68890.1"/>
    <property type="molecule type" value="Genomic_DNA"/>
</dbReference>
<sequence>MSDKMPERAKVLQDFEPTSEFFVGIDSDGCAMDAMDIKHYECFTPSYIKGFDLQAASTLVRETALFVNLYSTTRGTNRWVALSRLFDLLRDRPEVKERGVEVPKGDDLKAFLDSGYPRSDAGIANYAAAGNDSPEIQQCIEWGHLVNKMIEFMVKNAAPFPGAREAIEEMQNRGVDQLVVSATPIDALEREWNEHDLAKYMKVIAGQEMGSKADHLRYAAKGKYPDNHIMLIGDAPGDRDSAFSEGALWYPILPGKEKESWARFREEALDKFLNEEFEGDYQQQLVDEYNALLPELPDWPTFSGNNR</sequence>
<proteinExistence type="predicted"/>
<dbReference type="STRING" id="35756.GCA_001044155_01008"/>
<dbReference type="Proteomes" id="UP000254467">
    <property type="component" value="Unassembled WGS sequence"/>
</dbReference>
<evidence type="ECO:0000313" key="2">
    <source>
        <dbReference type="Proteomes" id="UP000254467"/>
    </source>
</evidence>
<protein>
    <recommendedName>
        <fullName evidence="3">Phosphoglycolate phosphatase</fullName>
    </recommendedName>
</protein>
<keyword evidence="2" id="KW-1185">Reference proteome</keyword>
<dbReference type="Gene3D" id="1.10.150.240">
    <property type="entry name" value="Putative phosphatase, domain 2"/>
    <property type="match status" value="1"/>
</dbReference>
<dbReference type="RefSeq" id="WP_018581032.1">
    <property type="nucleotide sequence ID" value="NZ_LDYD01000005.1"/>
</dbReference>
<dbReference type="Pfam" id="PF13419">
    <property type="entry name" value="HAD_2"/>
    <property type="match status" value="1"/>
</dbReference>
<organism evidence="1 2">
    <name type="scientific">Corynebacterium pilosum</name>
    <dbReference type="NCBI Taxonomy" id="35756"/>
    <lineage>
        <taxon>Bacteria</taxon>
        <taxon>Bacillati</taxon>
        <taxon>Actinomycetota</taxon>
        <taxon>Actinomycetes</taxon>
        <taxon>Mycobacteriales</taxon>
        <taxon>Corynebacteriaceae</taxon>
        <taxon>Corynebacterium</taxon>
    </lineage>
</organism>
<reference evidence="1 2" key="1">
    <citation type="submission" date="2018-06" db="EMBL/GenBank/DDBJ databases">
        <authorList>
            <consortium name="Pathogen Informatics"/>
            <person name="Doyle S."/>
        </authorList>
    </citation>
    <scope>NUCLEOTIDE SEQUENCE [LARGE SCALE GENOMIC DNA]</scope>
    <source>
        <strain evidence="1 2">NCTC11862</strain>
    </source>
</reference>
<evidence type="ECO:0008006" key="3">
    <source>
        <dbReference type="Google" id="ProtNLM"/>
    </source>
</evidence>
<accession>A0A376CKA1</accession>
<dbReference type="InterPro" id="IPR023214">
    <property type="entry name" value="HAD_sf"/>
</dbReference>
<name>A0A376CKA1_9CORY</name>
<gene>
    <name evidence="1" type="ORF">NCTC11862_00666</name>
</gene>